<dbReference type="InterPro" id="IPR043504">
    <property type="entry name" value="Peptidase_S1_PA_chymotrypsin"/>
</dbReference>
<evidence type="ECO:0000256" key="6">
    <source>
        <dbReference type="RuleBase" id="RU366078"/>
    </source>
</evidence>
<dbReference type="InterPro" id="IPR009003">
    <property type="entry name" value="Peptidase_S1_PA"/>
</dbReference>
<evidence type="ECO:0000313" key="9">
    <source>
        <dbReference type="Proteomes" id="UP000694924"/>
    </source>
</evidence>
<feature type="domain" description="Peptidase S1" evidence="7">
    <location>
        <begin position="130"/>
        <end position="392"/>
    </location>
</feature>
<dbReference type="PANTHER" id="PTHR24260">
    <property type="match status" value="1"/>
</dbReference>
<dbReference type="Pfam" id="PF12032">
    <property type="entry name" value="CLIP"/>
    <property type="match status" value="1"/>
</dbReference>
<evidence type="ECO:0000256" key="2">
    <source>
        <dbReference type="ARBA" id="ARBA00022729"/>
    </source>
</evidence>
<comment type="domain">
    <text evidence="6">The clip domain consists of 35-55 residues which are 'knitted' together usually by 3 conserved disulfide bonds forming a clip-like compact structure.</text>
</comment>
<organism evidence="9 10">
    <name type="scientific">Polistes dominula</name>
    <name type="common">European paper wasp</name>
    <name type="synonym">Vespa dominula</name>
    <dbReference type="NCBI Taxonomy" id="743375"/>
    <lineage>
        <taxon>Eukaryota</taxon>
        <taxon>Metazoa</taxon>
        <taxon>Ecdysozoa</taxon>
        <taxon>Arthropoda</taxon>
        <taxon>Hexapoda</taxon>
        <taxon>Insecta</taxon>
        <taxon>Pterygota</taxon>
        <taxon>Neoptera</taxon>
        <taxon>Endopterygota</taxon>
        <taxon>Hymenoptera</taxon>
        <taxon>Apocrita</taxon>
        <taxon>Aculeata</taxon>
        <taxon>Vespoidea</taxon>
        <taxon>Vespidae</taxon>
        <taxon>Polistinae</taxon>
        <taxon>Polistini</taxon>
        <taxon>Polistes</taxon>
    </lineage>
</organism>
<evidence type="ECO:0000256" key="1">
    <source>
        <dbReference type="ARBA" id="ARBA00022670"/>
    </source>
</evidence>
<dbReference type="Gene3D" id="2.40.10.10">
    <property type="entry name" value="Trypsin-like serine proteases"/>
    <property type="match status" value="2"/>
</dbReference>
<dbReference type="SUPFAM" id="SSF50494">
    <property type="entry name" value="Trypsin-like serine proteases"/>
    <property type="match status" value="1"/>
</dbReference>
<dbReference type="Gene3D" id="3.30.1640.30">
    <property type="match status" value="1"/>
</dbReference>
<protein>
    <recommendedName>
        <fullName evidence="6">CLIP domain-containing serine protease</fullName>
        <ecNumber evidence="6">3.4.21.-</ecNumber>
    </recommendedName>
</protein>
<dbReference type="Pfam" id="PF00089">
    <property type="entry name" value="Trypsin"/>
    <property type="match status" value="1"/>
</dbReference>
<dbReference type="EC" id="3.4.21.-" evidence="6"/>
<sequence length="393" mass="43332">MHLIFTAVATFYAAFFSIGTIQNSDSPNCTTLNGIAGHCIGIHQCTPLLKKLIEKPIYQEVIDNLKVSHCGFDGLVPLVCCPSKINSSNFNLNKPLVTTTETSISTLENVNNNDAIIKLLDNPLLPSDCGRDSTPRDLKSANTTLGEFPWLVLLEYDNGTNTKFQCAGALISKRYVLTAAKCLIERPPWVLSSVRLGVHDLHLSTNCVKGDDGNICSDGSISVEIEESFIHELFDIHLEINFNYDVGLVRLSKDIVSTYYIKPICLPKSSIINNELYIAGWSSTLENSSSNVKRKVSVQLFDKDLCQTIYGFGWNATVSFEQICAGGEIKRDGCIGDGGGPLMSFWNLPNGDKIWTAVGIESYGHEYCGSVGFPSIYTKVYNFIPWIISKMRP</sequence>
<accession>A0ABM1HT29</accession>
<keyword evidence="2 6" id="KW-0732">Signal</keyword>
<dbReference type="Proteomes" id="UP000694924">
    <property type="component" value="Unplaced"/>
</dbReference>
<keyword evidence="6" id="KW-0964">Secreted</keyword>
<keyword evidence="9" id="KW-1185">Reference proteome</keyword>
<keyword evidence="1 6" id="KW-0645">Protease</keyword>
<evidence type="ECO:0000256" key="3">
    <source>
        <dbReference type="ARBA" id="ARBA00022801"/>
    </source>
</evidence>
<dbReference type="PROSITE" id="PS51888">
    <property type="entry name" value="CLIP"/>
    <property type="match status" value="1"/>
</dbReference>
<evidence type="ECO:0000256" key="5">
    <source>
        <dbReference type="ARBA" id="ARBA00023157"/>
    </source>
</evidence>
<feature type="domain" description="Clip" evidence="8">
    <location>
        <begin position="28"/>
        <end position="81"/>
    </location>
</feature>
<dbReference type="CDD" id="cd00190">
    <property type="entry name" value="Tryp_SPc"/>
    <property type="match status" value="1"/>
</dbReference>
<keyword evidence="4 6" id="KW-0720">Serine protease</keyword>
<proteinExistence type="inferred from homology"/>
<dbReference type="InterPro" id="IPR001254">
    <property type="entry name" value="Trypsin_dom"/>
</dbReference>
<keyword evidence="3 6" id="KW-0378">Hydrolase</keyword>
<dbReference type="PRINTS" id="PR00722">
    <property type="entry name" value="CHYMOTRYPSIN"/>
</dbReference>
<reference evidence="10" key="1">
    <citation type="submission" date="2025-08" db="UniProtKB">
        <authorList>
            <consortium name="RefSeq"/>
        </authorList>
    </citation>
    <scope>IDENTIFICATION</scope>
    <source>
        <tissue evidence="10">Whole body</tissue>
    </source>
</reference>
<dbReference type="InterPro" id="IPR001314">
    <property type="entry name" value="Peptidase_S1A"/>
</dbReference>
<dbReference type="InterPro" id="IPR022700">
    <property type="entry name" value="CLIP"/>
</dbReference>
<dbReference type="GeneID" id="107063676"/>
<comment type="subcellular location">
    <subcellularLocation>
        <location evidence="6">Secreted</location>
    </subcellularLocation>
</comment>
<dbReference type="InterPro" id="IPR051333">
    <property type="entry name" value="CLIP_Serine_Protease"/>
</dbReference>
<dbReference type="SMART" id="SM00020">
    <property type="entry name" value="Tryp_SPc"/>
    <property type="match status" value="1"/>
</dbReference>
<evidence type="ECO:0000259" key="7">
    <source>
        <dbReference type="PROSITE" id="PS50240"/>
    </source>
</evidence>
<dbReference type="RefSeq" id="XP_015171116.1">
    <property type="nucleotide sequence ID" value="XM_015315630.1"/>
</dbReference>
<evidence type="ECO:0000259" key="8">
    <source>
        <dbReference type="PROSITE" id="PS51888"/>
    </source>
</evidence>
<gene>
    <name evidence="10" type="primary">LOC107063676</name>
</gene>
<dbReference type="PROSITE" id="PS50240">
    <property type="entry name" value="TRYPSIN_DOM"/>
    <property type="match status" value="1"/>
</dbReference>
<feature type="chain" id="PRO_5044992410" description="CLIP domain-containing serine protease" evidence="6">
    <location>
        <begin position="20"/>
        <end position="393"/>
    </location>
</feature>
<feature type="signal peptide" evidence="6">
    <location>
        <begin position="1"/>
        <end position="19"/>
    </location>
</feature>
<evidence type="ECO:0000313" key="10">
    <source>
        <dbReference type="RefSeq" id="XP_015171116.1"/>
    </source>
</evidence>
<dbReference type="SMART" id="SM00680">
    <property type="entry name" value="CLIP"/>
    <property type="match status" value="1"/>
</dbReference>
<dbReference type="PANTHER" id="PTHR24260:SF145">
    <property type="entry name" value="FI17609P1-RELATED"/>
    <property type="match status" value="1"/>
</dbReference>
<comment type="similarity">
    <text evidence="6">Belongs to the peptidase S1 family. CLIP subfamily.</text>
</comment>
<dbReference type="InterPro" id="IPR038565">
    <property type="entry name" value="CLIP_sf"/>
</dbReference>
<keyword evidence="5" id="KW-1015">Disulfide bond</keyword>
<name>A0ABM1HT29_POLDO</name>
<evidence type="ECO:0000256" key="4">
    <source>
        <dbReference type="ARBA" id="ARBA00022825"/>
    </source>
</evidence>